<evidence type="ECO:0000313" key="2">
    <source>
        <dbReference type="Proteomes" id="UP000016930"/>
    </source>
</evidence>
<dbReference type="SUPFAM" id="SSF52047">
    <property type="entry name" value="RNI-like"/>
    <property type="match status" value="1"/>
</dbReference>
<gene>
    <name evidence="1" type="ORF">CERSUDRAFT_77170</name>
</gene>
<dbReference type="EMBL" id="KB445809">
    <property type="protein sequence ID" value="EMD32792.1"/>
    <property type="molecule type" value="Genomic_DNA"/>
</dbReference>
<dbReference type="Gene3D" id="3.80.10.10">
    <property type="entry name" value="Ribonuclease Inhibitor"/>
    <property type="match status" value="1"/>
</dbReference>
<evidence type="ECO:0000313" key="1">
    <source>
        <dbReference type="EMBL" id="EMD32792.1"/>
    </source>
</evidence>
<accession>M2R3I7</accession>
<name>M2R3I7_CERS8</name>
<dbReference type="OrthoDB" id="2732822at2759"/>
<proteinExistence type="predicted"/>
<dbReference type="AlphaFoldDB" id="M2R3I7"/>
<keyword evidence="2" id="KW-1185">Reference proteome</keyword>
<sequence>MSAFTEETCNSSFPPETVDNIVDQLRNDSSTLRNCRLVNRTWAARTRFWLSKRTVRPVTADHHTTFSNSKDINSKALMSVSLEKLEVHVSSQRDADAFGRITSLPNTIKVLRMSGLLSSINPKSLANLTSVKRLHLDDATFPNRTRLASFLGKFGHIEELSLHSLRCDEDTSIAPPRNTTELPYLRRLVINDMQVSLLTQTIRLRTPLESLNIAVDLEAEIPDLRHLFTETVHIVKSLTLETKHSGDMTLWADVLRYCTSMQTLTIICHDPPNFGWLDFTLFEVAANSPRLQRINIGFYIIQIAADPKLLRLESALEYRQIRP</sequence>
<organism evidence="1 2">
    <name type="scientific">Ceriporiopsis subvermispora (strain B)</name>
    <name type="common">White-rot fungus</name>
    <name type="synonym">Gelatoporia subvermispora</name>
    <dbReference type="NCBI Taxonomy" id="914234"/>
    <lineage>
        <taxon>Eukaryota</taxon>
        <taxon>Fungi</taxon>
        <taxon>Dikarya</taxon>
        <taxon>Basidiomycota</taxon>
        <taxon>Agaricomycotina</taxon>
        <taxon>Agaricomycetes</taxon>
        <taxon>Polyporales</taxon>
        <taxon>Gelatoporiaceae</taxon>
        <taxon>Gelatoporia</taxon>
    </lineage>
</organism>
<dbReference type="InterPro" id="IPR032675">
    <property type="entry name" value="LRR_dom_sf"/>
</dbReference>
<dbReference type="HOGENOM" id="CLU_860519_0_0_1"/>
<protein>
    <recommendedName>
        <fullName evidence="3">F-box domain-containing protein</fullName>
    </recommendedName>
</protein>
<reference evidence="1 2" key="1">
    <citation type="journal article" date="2012" name="Proc. Natl. Acad. Sci. U.S.A.">
        <title>Comparative genomics of Ceriporiopsis subvermispora and Phanerochaete chrysosporium provide insight into selective ligninolysis.</title>
        <authorList>
            <person name="Fernandez-Fueyo E."/>
            <person name="Ruiz-Duenas F.J."/>
            <person name="Ferreira P."/>
            <person name="Floudas D."/>
            <person name="Hibbett D.S."/>
            <person name="Canessa P."/>
            <person name="Larrondo L.F."/>
            <person name="James T.Y."/>
            <person name="Seelenfreund D."/>
            <person name="Lobos S."/>
            <person name="Polanco R."/>
            <person name="Tello M."/>
            <person name="Honda Y."/>
            <person name="Watanabe T."/>
            <person name="Watanabe T."/>
            <person name="Ryu J.S."/>
            <person name="Kubicek C.P."/>
            <person name="Schmoll M."/>
            <person name="Gaskell J."/>
            <person name="Hammel K.E."/>
            <person name="St John F.J."/>
            <person name="Vanden Wymelenberg A."/>
            <person name="Sabat G."/>
            <person name="Splinter BonDurant S."/>
            <person name="Syed K."/>
            <person name="Yadav J.S."/>
            <person name="Doddapaneni H."/>
            <person name="Subramanian V."/>
            <person name="Lavin J.L."/>
            <person name="Oguiza J.A."/>
            <person name="Perez G."/>
            <person name="Pisabarro A.G."/>
            <person name="Ramirez L."/>
            <person name="Santoyo F."/>
            <person name="Master E."/>
            <person name="Coutinho P.M."/>
            <person name="Henrissat B."/>
            <person name="Lombard V."/>
            <person name="Magnuson J.K."/>
            <person name="Kuees U."/>
            <person name="Hori C."/>
            <person name="Igarashi K."/>
            <person name="Samejima M."/>
            <person name="Held B.W."/>
            <person name="Barry K.W."/>
            <person name="LaButti K.M."/>
            <person name="Lapidus A."/>
            <person name="Lindquist E.A."/>
            <person name="Lucas S.M."/>
            <person name="Riley R."/>
            <person name="Salamov A.A."/>
            <person name="Hoffmeister D."/>
            <person name="Schwenk D."/>
            <person name="Hadar Y."/>
            <person name="Yarden O."/>
            <person name="de Vries R.P."/>
            <person name="Wiebenga A."/>
            <person name="Stenlid J."/>
            <person name="Eastwood D."/>
            <person name="Grigoriev I.V."/>
            <person name="Berka R.M."/>
            <person name="Blanchette R.A."/>
            <person name="Kersten P."/>
            <person name="Martinez A.T."/>
            <person name="Vicuna R."/>
            <person name="Cullen D."/>
        </authorList>
    </citation>
    <scope>NUCLEOTIDE SEQUENCE [LARGE SCALE GENOMIC DNA]</scope>
    <source>
        <strain evidence="1 2">B</strain>
    </source>
</reference>
<evidence type="ECO:0008006" key="3">
    <source>
        <dbReference type="Google" id="ProtNLM"/>
    </source>
</evidence>
<dbReference type="Proteomes" id="UP000016930">
    <property type="component" value="Unassembled WGS sequence"/>
</dbReference>